<evidence type="ECO:0000256" key="4">
    <source>
        <dbReference type="ARBA" id="ARBA00017871"/>
    </source>
</evidence>
<dbReference type="PANTHER" id="PTHR10742:SF410">
    <property type="entry name" value="LYSINE-SPECIFIC HISTONE DEMETHYLASE 2"/>
    <property type="match status" value="1"/>
</dbReference>
<organism evidence="10 11">
    <name type="scientific">Rheinheimera tilapiae</name>
    <dbReference type="NCBI Taxonomy" id="875043"/>
    <lineage>
        <taxon>Bacteria</taxon>
        <taxon>Pseudomonadati</taxon>
        <taxon>Pseudomonadota</taxon>
        <taxon>Gammaproteobacteria</taxon>
        <taxon>Chromatiales</taxon>
        <taxon>Chromatiaceae</taxon>
        <taxon>Rheinheimera</taxon>
    </lineage>
</organism>
<dbReference type="InterPro" id="IPR036188">
    <property type="entry name" value="FAD/NAD-bd_sf"/>
</dbReference>
<dbReference type="Gene3D" id="3.50.50.60">
    <property type="entry name" value="FAD/NAD(P)-binding domain"/>
    <property type="match status" value="1"/>
</dbReference>
<feature type="signal peptide" evidence="8">
    <location>
        <begin position="1"/>
        <end position="22"/>
    </location>
</feature>
<dbReference type="InterPro" id="IPR002937">
    <property type="entry name" value="Amino_oxidase"/>
</dbReference>
<dbReference type="Gene3D" id="3.90.660.10">
    <property type="match status" value="1"/>
</dbReference>
<evidence type="ECO:0000256" key="3">
    <source>
        <dbReference type="ARBA" id="ARBA00012535"/>
    </source>
</evidence>
<proteinExistence type="inferred from homology"/>
<gene>
    <name evidence="10" type="ORF">ACFFJP_16110</name>
</gene>
<dbReference type="SUPFAM" id="SSF51905">
    <property type="entry name" value="FAD/NAD(P)-binding domain"/>
    <property type="match status" value="1"/>
</dbReference>
<keyword evidence="5" id="KW-0073">Auxin biosynthesis</keyword>
<evidence type="ECO:0000256" key="1">
    <source>
        <dbReference type="ARBA" id="ARBA00004814"/>
    </source>
</evidence>
<name>A0ABV6BK13_9GAMM</name>
<comment type="pathway">
    <text evidence="1">Plant hormone metabolism; auxin biosynthesis.</text>
</comment>
<evidence type="ECO:0000256" key="6">
    <source>
        <dbReference type="ARBA" id="ARBA00047321"/>
    </source>
</evidence>
<feature type="chain" id="PRO_5045848121" description="Tryptophan 2-monooxygenase" evidence="8">
    <location>
        <begin position="23"/>
        <end position="462"/>
    </location>
</feature>
<dbReference type="EC" id="1.13.12.3" evidence="3"/>
<keyword evidence="8" id="KW-0732">Signal</keyword>
<evidence type="ECO:0000259" key="9">
    <source>
        <dbReference type="Pfam" id="PF01593"/>
    </source>
</evidence>
<evidence type="ECO:0000313" key="11">
    <source>
        <dbReference type="Proteomes" id="UP001589813"/>
    </source>
</evidence>
<dbReference type="InterPro" id="IPR050281">
    <property type="entry name" value="Flavin_monoamine_oxidase"/>
</dbReference>
<comment type="similarity">
    <text evidence="2">Belongs to the tryptophan 2-monooxygenase family.</text>
</comment>
<keyword evidence="7" id="KW-0175">Coiled coil</keyword>
<feature type="domain" description="Amine oxidase" evidence="9">
    <location>
        <begin position="44"/>
        <end position="460"/>
    </location>
</feature>
<keyword evidence="11" id="KW-1185">Reference proteome</keyword>
<dbReference type="PANTHER" id="PTHR10742">
    <property type="entry name" value="FLAVIN MONOAMINE OXIDASE"/>
    <property type="match status" value="1"/>
</dbReference>
<evidence type="ECO:0000256" key="2">
    <source>
        <dbReference type="ARBA" id="ARBA00005833"/>
    </source>
</evidence>
<dbReference type="RefSeq" id="WP_377246414.1">
    <property type="nucleotide sequence ID" value="NZ_JBHLXP010000004.1"/>
</dbReference>
<comment type="catalytic activity">
    <reaction evidence="6">
        <text>L-tryptophan + O2 = indole-3-acetamide + CO2 + H2O</text>
        <dbReference type="Rhea" id="RHEA:16165"/>
        <dbReference type="ChEBI" id="CHEBI:15377"/>
        <dbReference type="ChEBI" id="CHEBI:15379"/>
        <dbReference type="ChEBI" id="CHEBI:16031"/>
        <dbReference type="ChEBI" id="CHEBI:16526"/>
        <dbReference type="ChEBI" id="CHEBI:57912"/>
        <dbReference type="EC" id="1.13.12.3"/>
    </reaction>
</comment>
<evidence type="ECO:0000256" key="7">
    <source>
        <dbReference type="SAM" id="Coils"/>
    </source>
</evidence>
<sequence>MQKRDFLRLLSVLLLASSPALARPLLGPAGAAGKKRVLVIGAGLAGLAAARELSRQGHDVTILEARDRIGGRLWTSQQWPDLPVDLGASWIHGVDDNPLSKLADEINATRLETSYERSVVYHSNGQPLSAADEKRLDALKQQVEQLLQQAQQQDEDSSVRAALAALRSGQLSATLTGQDTDWLNFILSGTLEQEFAGSADQLSAFWHDSGKVFAGEDVLFAKGYQLISNHLAAGLQIKLAEVVQAIDWSAANAKAGIEVTTSKQRWQADQVLVTVPLGVLKKNRLQFNPPLPPAKSAAIRSLGMGVLNKCYLRFDRAFWPDDVDWLEYISPRHGEWTEWVSLLRTTGKPVLLGFNAADQGRAIEALTDPQIVDSAMATLRTIFGNQIPAPQSYQITRWASDPFSYGSYSFLPVGATPAMRQHLAAPLGQQVFFAGEATHPDYAGTTHGAYLSGLAVAKLMLG</sequence>
<dbReference type="Proteomes" id="UP001589813">
    <property type="component" value="Unassembled WGS sequence"/>
</dbReference>
<accession>A0ABV6BK13</accession>
<reference evidence="10 11" key="1">
    <citation type="submission" date="2024-09" db="EMBL/GenBank/DDBJ databases">
        <authorList>
            <person name="Sun Q."/>
            <person name="Mori K."/>
        </authorList>
    </citation>
    <scope>NUCLEOTIDE SEQUENCE [LARGE SCALE GENOMIC DNA]</scope>
    <source>
        <strain evidence="10 11">KCTC 23315</strain>
    </source>
</reference>
<evidence type="ECO:0000256" key="8">
    <source>
        <dbReference type="SAM" id="SignalP"/>
    </source>
</evidence>
<evidence type="ECO:0000313" key="10">
    <source>
        <dbReference type="EMBL" id="MFC0049825.1"/>
    </source>
</evidence>
<dbReference type="SUPFAM" id="SSF54373">
    <property type="entry name" value="FAD-linked reductases, C-terminal domain"/>
    <property type="match status" value="1"/>
</dbReference>
<feature type="coiled-coil region" evidence="7">
    <location>
        <begin position="129"/>
        <end position="156"/>
    </location>
</feature>
<dbReference type="Pfam" id="PF01593">
    <property type="entry name" value="Amino_oxidase"/>
    <property type="match status" value="1"/>
</dbReference>
<dbReference type="EMBL" id="JBHLXP010000004">
    <property type="protein sequence ID" value="MFC0049825.1"/>
    <property type="molecule type" value="Genomic_DNA"/>
</dbReference>
<evidence type="ECO:0000256" key="5">
    <source>
        <dbReference type="ARBA" id="ARBA00023070"/>
    </source>
</evidence>
<protein>
    <recommendedName>
        <fullName evidence="4">Tryptophan 2-monooxygenase</fullName>
        <ecNumber evidence="3">1.13.12.3</ecNumber>
    </recommendedName>
</protein>
<comment type="caution">
    <text evidence="10">The sequence shown here is derived from an EMBL/GenBank/DDBJ whole genome shotgun (WGS) entry which is preliminary data.</text>
</comment>
<dbReference type="PRINTS" id="PR00419">
    <property type="entry name" value="ADXRDTASE"/>
</dbReference>